<dbReference type="InterPro" id="IPR023214">
    <property type="entry name" value="HAD_sf"/>
</dbReference>
<dbReference type="SFLD" id="SFLDF00027">
    <property type="entry name" value="p-type_atpase"/>
    <property type="match status" value="1"/>
</dbReference>
<protein>
    <submittedName>
        <fullName evidence="8">HAD-IC family P-type ATPase</fullName>
    </submittedName>
</protein>
<dbReference type="Proteomes" id="UP000502677">
    <property type="component" value="Chromosome"/>
</dbReference>
<feature type="transmembrane region" description="Helical" evidence="6">
    <location>
        <begin position="697"/>
        <end position="717"/>
    </location>
</feature>
<dbReference type="SUPFAM" id="SSF81665">
    <property type="entry name" value="Calcium ATPase, transmembrane domain M"/>
    <property type="match status" value="1"/>
</dbReference>
<dbReference type="InterPro" id="IPR036412">
    <property type="entry name" value="HAD-like_sf"/>
</dbReference>
<evidence type="ECO:0000256" key="1">
    <source>
        <dbReference type="ARBA" id="ARBA00004651"/>
    </source>
</evidence>
<feature type="transmembrane region" description="Helical" evidence="6">
    <location>
        <begin position="641"/>
        <end position="660"/>
    </location>
</feature>
<accession>A0A6G7XHT3</accession>
<dbReference type="Gene3D" id="3.40.50.1000">
    <property type="entry name" value="HAD superfamily/HAD-like"/>
    <property type="match status" value="1"/>
</dbReference>
<dbReference type="PRINTS" id="PR00120">
    <property type="entry name" value="HATPASE"/>
</dbReference>
<dbReference type="InterPro" id="IPR044492">
    <property type="entry name" value="P_typ_ATPase_HD_dom"/>
</dbReference>
<dbReference type="PRINTS" id="PR00119">
    <property type="entry name" value="CATATPASE"/>
</dbReference>
<dbReference type="AlphaFoldDB" id="A0A6G7XHT3"/>
<proteinExistence type="predicted"/>
<feature type="transmembrane region" description="Helical" evidence="6">
    <location>
        <begin position="755"/>
        <end position="776"/>
    </location>
</feature>
<dbReference type="Pfam" id="PF00122">
    <property type="entry name" value="E1-E2_ATPase"/>
    <property type="match status" value="1"/>
</dbReference>
<evidence type="ECO:0000256" key="5">
    <source>
        <dbReference type="ARBA" id="ARBA00023136"/>
    </source>
</evidence>
<feature type="domain" description="P-type ATPase A" evidence="7">
    <location>
        <begin position="110"/>
        <end position="214"/>
    </location>
</feature>
<dbReference type="GO" id="GO:0016887">
    <property type="term" value="F:ATP hydrolysis activity"/>
    <property type="evidence" value="ECO:0007669"/>
    <property type="project" value="InterPro"/>
</dbReference>
<dbReference type="SUPFAM" id="SSF56784">
    <property type="entry name" value="HAD-like"/>
    <property type="match status" value="1"/>
</dbReference>
<feature type="transmembrane region" description="Helical" evidence="6">
    <location>
        <begin position="729"/>
        <end position="748"/>
    </location>
</feature>
<gene>
    <name evidence="8" type="ORF">G7068_12565</name>
</gene>
<dbReference type="GO" id="GO:0005886">
    <property type="term" value="C:plasma membrane"/>
    <property type="evidence" value="ECO:0007669"/>
    <property type="project" value="UniProtKB-SubCell"/>
</dbReference>
<name>A0A6G7XHT3_9MICO</name>
<keyword evidence="9" id="KW-1185">Reference proteome</keyword>
<evidence type="ECO:0000256" key="6">
    <source>
        <dbReference type="SAM" id="Phobius"/>
    </source>
</evidence>
<dbReference type="RefSeq" id="WP_166292277.1">
    <property type="nucleotide sequence ID" value="NZ_CP049863.1"/>
</dbReference>
<dbReference type="Gene3D" id="2.70.150.10">
    <property type="entry name" value="Calcium-transporting ATPase, cytoplasmic transduction domain A"/>
    <property type="match status" value="1"/>
</dbReference>
<dbReference type="InterPro" id="IPR008250">
    <property type="entry name" value="ATPase_P-typ_transduc_dom_A_sf"/>
</dbReference>
<dbReference type="PROSITE" id="PS00154">
    <property type="entry name" value="ATPASE_E1_E2"/>
    <property type="match status" value="1"/>
</dbReference>
<dbReference type="Gene3D" id="1.20.1110.10">
    <property type="entry name" value="Calcium-transporting ATPase, transmembrane domain"/>
    <property type="match status" value="1"/>
</dbReference>
<dbReference type="InterPro" id="IPR018303">
    <property type="entry name" value="ATPase_P-typ_P_site"/>
</dbReference>
<dbReference type="Pfam" id="PF00702">
    <property type="entry name" value="Hydrolase"/>
    <property type="match status" value="1"/>
</dbReference>
<evidence type="ECO:0000259" key="7">
    <source>
        <dbReference type="Pfam" id="PF00122"/>
    </source>
</evidence>
<dbReference type="KEGG" id="lvi:G7068_12565"/>
<dbReference type="SFLD" id="SFLDS00003">
    <property type="entry name" value="Haloacid_Dehalogenase"/>
    <property type="match status" value="1"/>
</dbReference>
<keyword evidence="3" id="KW-1278">Translocase</keyword>
<feature type="transmembrane region" description="Helical" evidence="6">
    <location>
        <begin position="232"/>
        <end position="250"/>
    </location>
</feature>
<feature type="transmembrane region" description="Helical" evidence="6">
    <location>
        <begin position="270"/>
        <end position="296"/>
    </location>
</feature>
<sequence length="817" mass="87268">MQSGTEETRDQSEARVSSALSGLPEAEAERRHLAGLGNVLPNGSSRSLWEILLANVFTLFNAIVFTGFGILLALGRWQDALFGLPALFNTIIGVVQEFGAKRTLDRLAVLNAPTARVMREGRVSEIALDRVVMGDLLVLRTGDQITADSRVVQTDEFGPGGLEVDESLLTGESVAVRKRVDAEVLSGSSVVAGSGLAEVIRVGADSYAAKLTSEARKFSLVRSELRSSIDRLLRWITWALGPMILIVVNGQMQAQGGWEVAIENGQWREAVVGAVAAVIAMVPLGLVLVTSIAFAVSGVALANRQVLIQELPAVEGLARVDVLCLDKTGTLTTGEMVFDRSHMLQEVPGWQRVLGYMGESPDANGTARCLAEPFGDEHSDFAPVGAVPFDSVRKWSALLAGDSGGTASGTWVLGAPDFVLRAESGTDSVDEPLAMAGELAEAGLRTLVLAHSAHRISLGSDDDPVLPEGLIPVAMLTFREQVRPDAAQTLSYFAEQGVEVRVISGDDPRTVSAVAREVGLDSSAGFDARRLPEDQGELADVLEREHVFGRVTPAQKLAMVHALQSRGHVVAMTGDGVNDALAIKKSDLGIAMDTAAQATKAVARIVLLDGRFDRMPGVVAEGRRVIANIERVSMLFLTKTTYAFAVAVVFGVLAWSFPFLPRQLSITDGLTIGVPAFFLALMPNATRYRSGFLKRSLAFSIPAGLIVTAGLIALKVLGDQIGPFSVEEMQSASTLTLAGIALWVLAVMARPVSPFRILIVLAMYAGLGLIWLIPLSQDFFQVTWLSDSLGVLVLGIVAVGVVLVEVLRAWHLRFTRK</sequence>
<reference evidence="8 9" key="1">
    <citation type="submission" date="2020-03" db="EMBL/GenBank/DDBJ databases">
        <title>Leucobacter sp. nov., isolated from beetles.</title>
        <authorList>
            <person name="Hyun D.-W."/>
            <person name="Bae J.-W."/>
        </authorList>
    </citation>
    <scope>NUCLEOTIDE SEQUENCE [LARGE SCALE GENOMIC DNA]</scope>
    <source>
        <strain evidence="8 9">HDW9C</strain>
    </source>
</reference>
<dbReference type="InterPro" id="IPR059000">
    <property type="entry name" value="ATPase_P-type_domA"/>
</dbReference>
<evidence type="ECO:0000256" key="2">
    <source>
        <dbReference type="ARBA" id="ARBA00022692"/>
    </source>
</evidence>
<dbReference type="SUPFAM" id="SSF81653">
    <property type="entry name" value="Calcium ATPase, transduction domain A"/>
    <property type="match status" value="1"/>
</dbReference>
<dbReference type="Gene3D" id="3.40.1110.10">
    <property type="entry name" value="Calcium-transporting ATPase, cytoplasmic domain N"/>
    <property type="match status" value="1"/>
</dbReference>
<evidence type="ECO:0000256" key="4">
    <source>
        <dbReference type="ARBA" id="ARBA00022989"/>
    </source>
</evidence>
<dbReference type="EMBL" id="CP049863">
    <property type="protein sequence ID" value="QIK63937.1"/>
    <property type="molecule type" value="Genomic_DNA"/>
</dbReference>
<dbReference type="InterPro" id="IPR001757">
    <property type="entry name" value="P_typ_ATPase"/>
</dbReference>
<keyword evidence="5 6" id="KW-0472">Membrane</keyword>
<feature type="transmembrane region" description="Helical" evidence="6">
    <location>
        <begin position="666"/>
        <end position="685"/>
    </location>
</feature>
<evidence type="ECO:0000313" key="8">
    <source>
        <dbReference type="EMBL" id="QIK63937.1"/>
    </source>
</evidence>
<dbReference type="PANTHER" id="PTHR42861">
    <property type="entry name" value="CALCIUM-TRANSPORTING ATPASE"/>
    <property type="match status" value="1"/>
</dbReference>
<feature type="transmembrane region" description="Helical" evidence="6">
    <location>
        <begin position="788"/>
        <end position="807"/>
    </location>
</feature>
<dbReference type="SFLD" id="SFLDG00002">
    <property type="entry name" value="C1.7:_P-type_atpase_like"/>
    <property type="match status" value="1"/>
</dbReference>
<keyword evidence="4 6" id="KW-1133">Transmembrane helix</keyword>
<dbReference type="InterPro" id="IPR023298">
    <property type="entry name" value="ATPase_P-typ_TM_dom_sf"/>
</dbReference>
<dbReference type="InterPro" id="IPR023299">
    <property type="entry name" value="ATPase_P-typ_cyto_dom_N"/>
</dbReference>
<feature type="transmembrane region" description="Helical" evidence="6">
    <location>
        <begin position="52"/>
        <end position="74"/>
    </location>
</feature>
<keyword evidence="2 6" id="KW-0812">Transmembrane</keyword>
<evidence type="ECO:0000313" key="9">
    <source>
        <dbReference type="Proteomes" id="UP000502677"/>
    </source>
</evidence>
<organism evidence="8 9">
    <name type="scientific">Leucobacter viscericola</name>
    <dbReference type="NCBI Taxonomy" id="2714935"/>
    <lineage>
        <taxon>Bacteria</taxon>
        <taxon>Bacillati</taxon>
        <taxon>Actinomycetota</taxon>
        <taxon>Actinomycetes</taxon>
        <taxon>Micrococcales</taxon>
        <taxon>Microbacteriaceae</taxon>
        <taxon>Leucobacter</taxon>
    </lineage>
</organism>
<evidence type="ECO:0000256" key="3">
    <source>
        <dbReference type="ARBA" id="ARBA00022967"/>
    </source>
</evidence>
<dbReference type="GO" id="GO:0005524">
    <property type="term" value="F:ATP binding"/>
    <property type="evidence" value="ECO:0007669"/>
    <property type="project" value="InterPro"/>
</dbReference>
<comment type="subcellular location">
    <subcellularLocation>
        <location evidence="1">Cell membrane</location>
        <topology evidence="1">Multi-pass membrane protein</topology>
    </subcellularLocation>
</comment>
<dbReference type="NCBIfam" id="TIGR01494">
    <property type="entry name" value="ATPase_P-type"/>
    <property type="match status" value="2"/>
</dbReference>